<dbReference type="SUPFAM" id="SSF47353">
    <property type="entry name" value="Retrovirus capsid dimerization domain-like"/>
    <property type="match status" value="1"/>
</dbReference>
<evidence type="ECO:0000313" key="3">
    <source>
        <dbReference type="Proteomes" id="UP000694395"/>
    </source>
</evidence>
<dbReference type="Proteomes" id="UP000694395">
    <property type="component" value="Chromosome 12"/>
</dbReference>
<feature type="compositionally biased region" description="Polar residues" evidence="1">
    <location>
        <begin position="91"/>
        <end position="100"/>
    </location>
</feature>
<evidence type="ECO:0000256" key="1">
    <source>
        <dbReference type="SAM" id="MobiDB-lite"/>
    </source>
</evidence>
<name>A0A8C7M1U5_ONCMY</name>
<evidence type="ECO:0000313" key="2">
    <source>
        <dbReference type="Ensembl" id="ENSOMYP00000006567.1"/>
    </source>
</evidence>
<dbReference type="Ensembl" id="ENSOMYT00000007289.2">
    <property type="protein sequence ID" value="ENSOMYP00000006567.1"/>
    <property type="gene ID" value="ENSOMYG00000003332.2"/>
</dbReference>
<reference evidence="2" key="1">
    <citation type="submission" date="2020-07" db="EMBL/GenBank/DDBJ databases">
        <title>A long reads based de novo assembly of the rainbow trout Arlee double haploid line genome.</title>
        <authorList>
            <person name="Gao G."/>
            <person name="Palti Y."/>
        </authorList>
    </citation>
    <scope>NUCLEOTIDE SEQUENCE [LARGE SCALE GENOMIC DNA]</scope>
</reference>
<sequence>MTDADDPEAYLLPFERVDLETLEANNYDRLKEEILSRSGLNPLAGAQWFSTWKYQAGQAPRVQLYHLRWLGKNWLMPKVNSVDETKMDSCMVSSKPQHPTTHLHPWGYQAQPDSLHPTQH</sequence>
<feature type="region of interest" description="Disordered" evidence="1">
    <location>
        <begin position="90"/>
        <end position="120"/>
    </location>
</feature>
<reference evidence="2" key="3">
    <citation type="submission" date="2025-09" db="UniProtKB">
        <authorList>
            <consortium name="Ensembl"/>
        </authorList>
    </citation>
    <scope>IDENTIFICATION</scope>
</reference>
<organism evidence="2 3">
    <name type="scientific">Oncorhynchus mykiss</name>
    <name type="common">Rainbow trout</name>
    <name type="synonym">Salmo gairdneri</name>
    <dbReference type="NCBI Taxonomy" id="8022"/>
    <lineage>
        <taxon>Eukaryota</taxon>
        <taxon>Metazoa</taxon>
        <taxon>Chordata</taxon>
        <taxon>Craniata</taxon>
        <taxon>Vertebrata</taxon>
        <taxon>Euteleostomi</taxon>
        <taxon>Actinopterygii</taxon>
        <taxon>Neopterygii</taxon>
        <taxon>Teleostei</taxon>
        <taxon>Protacanthopterygii</taxon>
        <taxon>Salmoniformes</taxon>
        <taxon>Salmonidae</taxon>
        <taxon>Salmoninae</taxon>
        <taxon>Oncorhynchus</taxon>
    </lineage>
</organism>
<reference evidence="2" key="2">
    <citation type="submission" date="2025-08" db="UniProtKB">
        <authorList>
            <consortium name="Ensembl"/>
        </authorList>
    </citation>
    <scope>IDENTIFICATION</scope>
</reference>
<proteinExistence type="predicted"/>
<accession>A0A8C7M1U5</accession>
<protein>
    <submittedName>
        <fullName evidence="2">Uncharacterized protein</fullName>
    </submittedName>
</protein>
<dbReference type="AlphaFoldDB" id="A0A8C7M1U5"/>
<dbReference type="GeneTree" id="ENSGT01000000220623"/>
<keyword evidence="3" id="KW-1185">Reference proteome</keyword>